<accession>A0A4Q0MCL0</accession>
<dbReference type="Gene3D" id="2.130.10.10">
    <property type="entry name" value="YVTN repeat-like/Quinoprotein amine dehydrogenase"/>
    <property type="match status" value="1"/>
</dbReference>
<dbReference type="SUPFAM" id="SSF50974">
    <property type="entry name" value="Nitrous oxide reductase, N-terminal domain"/>
    <property type="match status" value="1"/>
</dbReference>
<evidence type="ECO:0000256" key="1">
    <source>
        <dbReference type="SAM" id="SignalP"/>
    </source>
</evidence>
<dbReference type="RefSeq" id="WP_128768342.1">
    <property type="nucleotide sequence ID" value="NZ_RXOC01000003.1"/>
</dbReference>
<dbReference type="InterPro" id="IPR051200">
    <property type="entry name" value="Host-pathogen_enzymatic-act"/>
</dbReference>
<comment type="caution">
    <text evidence="2">The sequence shown here is derived from an EMBL/GenBank/DDBJ whole genome shotgun (WGS) entry which is preliminary data.</text>
</comment>
<dbReference type="PANTHER" id="PTHR47197:SF3">
    <property type="entry name" value="DIHYDRO-HEME D1 DEHYDROGENASE"/>
    <property type="match status" value="1"/>
</dbReference>
<dbReference type="Proteomes" id="UP000290848">
    <property type="component" value="Unassembled WGS sequence"/>
</dbReference>
<protein>
    <submittedName>
        <fullName evidence="2">YncE family protein</fullName>
    </submittedName>
</protein>
<dbReference type="PANTHER" id="PTHR47197">
    <property type="entry name" value="PROTEIN NIRF"/>
    <property type="match status" value="1"/>
</dbReference>
<dbReference type="Pfam" id="PF16819">
    <property type="entry name" value="DUF5074"/>
    <property type="match status" value="1"/>
</dbReference>
<feature type="signal peptide" evidence="1">
    <location>
        <begin position="1"/>
        <end position="24"/>
    </location>
</feature>
<dbReference type="PROSITE" id="PS51257">
    <property type="entry name" value="PROKAR_LIPOPROTEIN"/>
    <property type="match status" value="1"/>
</dbReference>
<organism evidence="2 3">
    <name type="scientific">Arcticibacter tournemirensis</name>
    <dbReference type="NCBI Taxonomy" id="699437"/>
    <lineage>
        <taxon>Bacteria</taxon>
        <taxon>Pseudomonadati</taxon>
        <taxon>Bacteroidota</taxon>
        <taxon>Sphingobacteriia</taxon>
        <taxon>Sphingobacteriales</taxon>
        <taxon>Sphingobacteriaceae</taxon>
        <taxon>Arcticibacter</taxon>
    </lineage>
</organism>
<sequence>MRKIKHIKLLLLFALITAVLSSCRKDPKVTPEEITGISDPDLAQKSSFYLLNEGNMNMNKASLDFFDHQTGVYRRNIFEYTNPEITKGLGDVGNDIGVYGSKLYIIVNNSHQVEVLNAQTAKHIGTIDIVNCRYITFYNGKAYVSSYQSRIEGNSSANGYVARIDTASLQIEKTVTVGRQPEEMAITGGKLYVANSGGYDPGQYESTLSVVDLNSFTEIKRIDVAINLHRVKADKYGDLYVTSRGDSYNIPSKLFVIDTGTDAIKKTFDIAATNLCIDNDLAYIIGVQFSYPLQKNTISYAVLNVKDESIVSRNFITDGTEQSIVRPQGIAIDPYTKDIYVTDAKDFVTPGTLYCFDRNGRKKWSVFTGDAPAHFAFIN</sequence>
<dbReference type="AlphaFoldDB" id="A0A4Q0MCL0"/>
<evidence type="ECO:0000313" key="2">
    <source>
        <dbReference type="EMBL" id="RXF71098.1"/>
    </source>
</evidence>
<dbReference type="InterPro" id="IPR031815">
    <property type="entry name" value="DUF5074"/>
</dbReference>
<dbReference type="InterPro" id="IPR015943">
    <property type="entry name" value="WD40/YVTN_repeat-like_dom_sf"/>
</dbReference>
<keyword evidence="1" id="KW-0732">Signal</keyword>
<reference evidence="2 3" key="1">
    <citation type="submission" date="2018-12" db="EMBL/GenBank/DDBJ databases">
        <title>The Draft Genome Sequence of the Soil Bacterium Pedobacter tournemirensis R1.</title>
        <authorList>
            <person name="He J."/>
        </authorList>
    </citation>
    <scope>NUCLEOTIDE SEQUENCE [LARGE SCALE GENOMIC DNA]</scope>
    <source>
        <strain evidence="2 3">R1</strain>
    </source>
</reference>
<dbReference type="EMBL" id="RXOC01000003">
    <property type="protein sequence ID" value="RXF71098.1"/>
    <property type="molecule type" value="Genomic_DNA"/>
</dbReference>
<dbReference type="InterPro" id="IPR011045">
    <property type="entry name" value="N2O_reductase_N"/>
</dbReference>
<feature type="chain" id="PRO_5020867480" evidence="1">
    <location>
        <begin position="25"/>
        <end position="379"/>
    </location>
</feature>
<evidence type="ECO:0000313" key="3">
    <source>
        <dbReference type="Proteomes" id="UP000290848"/>
    </source>
</evidence>
<name>A0A4Q0MCL0_9SPHI</name>
<gene>
    <name evidence="2" type="ORF">EKH83_05205</name>
</gene>
<proteinExistence type="predicted"/>